<gene>
    <name evidence="3 5" type="ORF">P152DRAFT_435035</name>
</gene>
<dbReference type="Proteomes" id="UP000504638">
    <property type="component" value="Unplaced"/>
</dbReference>
<accession>A0A6G1G4J3</accession>
<dbReference type="RefSeq" id="XP_033534461.1">
    <property type="nucleotide sequence ID" value="XM_033677512.1"/>
</dbReference>
<feature type="transmembrane region" description="Helical" evidence="1">
    <location>
        <begin position="242"/>
        <end position="262"/>
    </location>
</feature>
<feature type="domain" description="DUF6594" evidence="2">
    <location>
        <begin position="15"/>
        <end position="281"/>
    </location>
</feature>
<sequence length="292" mass="33346">MAAASSPQHQRPRGYHLLSRLMGRSEELAVFRKFNDLNAISLLSLQAELVLLRDEYHNICESDEKDGRPYSRNFEKLFQSKDDVTNDQYLQLLKIREKMKEYNAFLLQVASIRNIHKPRASDLEKLQEWLRDPKGGNRFLAENEAFTWSNEYKTDFATLATSTPDDDIFTNWLVSSLVKLYHRVWGHRHPLHSSKFIDEESGLIMYHDGKVARVSKIISTTLASIFPVIAVLGLYFEKDLLKRIYIMIGITGAFSLVLSIFSQARRVEIFAVTTALAAVEVVFIGSTTSPGV</sequence>
<feature type="transmembrane region" description="Helical" evidence="1">
    <location>
        <begin position="269"/>
        <end position="288"/>
    </location>
</feature>
<evidence type="ECO:0000313" key="3">
    <source>
        <dbReference type="EMBL" id="KAF1812830.1"/>
    </source>
</evidence>
<dbReference type="Pfam" id="PF20237">
    <property type="entry name" value="DUF6594"/>
    <property type="match status" value="1"/>
</dbReference>
<evidence type="ECO:0000259" key="2">
    <source>
        <dbReference type="Pfam" id="PF20237"/>
    </source>
</evidence>
<reference evidence="3 5" key="1">
    <citation type="submission" date="2020-01" db="EMBL/GenBank/DDBJ databases">
        <authorList>
            <consortium name="DOE Joint Genome Institute"/>
            <person name="Haridas S."/>
            <person name="Albert R."/>
            <person name="Binder M."/>
            <person name="Bloem J."/>
            <person name="Labutti K."/>
            <person name="Salamov A."/>
            <person name="Andreopoulos B."/>
            <person name="Baker S.E."/>
            <person name="Barry K."/>
            <person name="Bills G."/>
            <person name="Bluhm B.H."/>
            <person name="Cannon C."/>
            <person name="Castanera R."/>
            <person name="Culley D.E."/>
            <person name="Daum C."/>
            <person name="Ezra D."/>
            <person name="Gonzalez J.B."/>
            <person name="Henrissat B."/>
            <person name="Kuo A."/>
            <person name="Liang C."/>
            <person name="Lipzen A."/>
            <person name="Lutzoni F."/>
            <person name="Magnuson J."/>
            <person name="Mondo S."/>
            <person name="Nolan M."/>
            <person name="Ohm R."/>
            <person name="Pangilinan J."/>
            <person name="Park H.-J."/>
            <person name="Ramirez L."/>
            <person name="Alfaro M."/>
            <person name="Sun H."/>
            <person name="Tritt A."/>
            <person name="Yoshinaga Y."/>
            <person name="Zwiers L.-H."/>
            <person name="Turgeon B.G."/>
            <person name="Goodwin S.B."/>
            <person name="Spatafora J.W."/>
            <person name="Crous P.W."/>
            <person name="Grigoriev I.V."/>
        </authorList>
    </citation>
    <scope>NUCLEOTIDE SEQUENCE</scope>
    <source>
        <strain evidence="3 5">CBS 781.70</strain>
    </source>
</reference>
<feature type="transmembrane region" description="Helical" evidence="1">
    <location>
        <begin position="217"/>
        <end position="236"/>
    </location>
</feature>
<keyword evidence="1" id="KW-0472">Membrane</keyword>
<protein>
    <recommendedName>
        <fullName evidence="2">DUF6594 domain-containing protein</fullName>
    </recommendedName>
</protein>
<keyword evidence="4" id="KW-1185">Reference proteome</keyword>
<dbReference type="PANTHER" id="PTHR34502:SF5">
    <property type="entry name" value="DUF6594 DOMAIN-CONTAINING PROTEIN"/>
    <property type="match status" value="1"/>
</dbReference>
<name>A0A6G1G4J3_9PEZI</name>
<proteinExistence type="predicted"/>
<dbReference type="AlphaFoldDB" id="A0A6G1G4J3"/>
<dbReference type="PANTHER" id="PTHR34502">
    <property type="entry name" value="DUF6594 DOMAIN-CONTAINING PROTEIN-RELATED"/>
    <property type="match status" value="1"/>
</dbReference>
<keyword evidence="1" id="KW-1133">Transmembrane helix</keyword>
<dbReference type="EMBL" id="ML975156">
    <property type="protein sequence ID" value="KAF1812830.1"/>
    <property type="molecule type" value="Genomic_DNA"/>
</dbReference>
<dbReference type="OrthoDB" id="5342093at2759"/>
<reference evidence="5" key="2">
    <citation type="submission" date="2020-04" db="EMBL/GenBank/DDBJ databases">
        <authorList>
            <consortium name="NCBI Genome Project"/>
        </authorList>
    </citation>
    <scope>NUCLEOTIDE SEQUENCE</scope>
    <source>
        <strain evidence="5">CBS 781.70</strain>
    </source>
</reference>
<dbReference type="InterPro" id="IPR046529">
    <property type="entry name" value="DUF6594"/>
</dbReference>
<reference evidence="5" key="3">
    <citation type="submission" date="2025-04" db="UniProtKB">
        <authorList>
            <consortium name="RefSeq"/>
        </authorList>
    </citation>
    <scope>IDENTIFICATION</scope>
    <source>
        <strain evidence="5">CBS 781.70</strain>
    </source>
</reference>
<evidence type="ECO:0000313" key="4">
    <source>
        <dbReference type="Proteomes" id="UP000504638"/>
    </source>
</evidence>
<dbReference type="GeneID" id="54418082"/>
<keyword evidence="1" id="KW-0812">Transmembrane</keyword>
<evidence type="ECO:0000313" key="5">
    <source>
        <dbReference type="RefSeq" id="XP_033534461.1"/>
    </source>
</evidence>
<evidence type="ECO:0000256" key="1">
    <source>
        <dbReference type="SAM" id="Phobius"/>
    </source>
</evidence>
<organism evidence="3">
    <name type="scientific">Eremomyces bilateralis CBS 781.70</name>
    <dbReference type="NCBI Taxonomy" id="1392243"/>
    <lineage>
        <taxon>Eukaryota</taxon>
        <taxon>Fungi</taxon>
        <taxon>Dikarya</taxon>
        <taxon>Ascomycota</taxon>
        <taxon>Pezizomycotina</taxon>
        <taxon>Dothideomycetes</taxon>
        <taxon>Dothideomycetes incertae sedis</taxon>
        <taxon>Eremomycetales</taxon>
        <taxon>Eremomycetaceae</taxon>
        <taxon>Eremomyces</taxon>
    </lineage>
</organism>